<keyword evidence="2" id="KW-1185">Reference proteome</keyword>
<dbReference type="KEGG" id="nfl:COO91_04252"/>
<dbReference type="EMBL" id="CP024785">
    <property type="protein sequence ID" value="AUB38287.1"/>
    <property type="molecule type" value="Genomic_DNA"/>
</dbReference>
<gene>
    <name evidence="1" type="ORF">COO91_04252</name>
</gene>
<evidence type="ECO:0000313" key="2">
    <source>
        <dbReference type="Proteomes" id="UP000232003"/>
    </source>
</evidence>
<proteinExistence type="predicted"/>
<name>A0A2K8SS91_9NOSO</name>
<dbReference type="AlphaFoldDB" id="A0A2K8SS91"/>
<accession>A0A2K8SS91</accession>
<reference evidence="1 2" key="1">
    <citation type="submission" date="2017-11" db="EMBL/GenBank/DDBJ databases">
        <title>Complete genome of a free-living desiccation-tolerant cyanobacterium and its photosynthetic adaptation to extreme terrestrial habitat.</title>
        <authorList>
            <person name="Shang J."/>
        </authorList>
    </citation>
    <scope>NUCLEOTIDE SEQUENCE [LARGE SCALE GENOMIC DNA]</scope>
    <source>
        <strain evidence="1 2">CCNUN1</strain>
    </source>
</reference>
<sequence length="40" mass="4431">MPALKNYIAFGLTKNDGNFKSQAQQHLIVLQITAVNSEIN</sequence>
<organism evidence="1 2">
    <name type="scientific">Nostoc flagelliforme CCNUN1</name>
    <dbReference type="NCBI Taxonomy" id="2038116"/>
    <lineage>
        <taxon>Bacteria</taxon>
        <taxon>Bacillati</taxon>
        <taxon>Cyanobacteriota</taxon>
        <taxon>Cyanophyceae</taxon>
        <taxon>Nostocales</taxon>
        <taxon>Nostocaceae</taxon>
        <taxon>Nostoc</taxon>
    </lineage>
</organism>
<dbReference type="Proteomes" id="UP000232003">
    <property type="component" value="Chromosome"/>
</dbReference>
<protein>
    <submittedName>
        <fullName evidence="1">Uncharacterized protein</fullName>
    </submittedName>
</protein>
<evidence type="ECO:0000313" key="1">
    <source>
        <dbReference type="EMBL" id="AUB38287.1"/>
    </source>
</evidence>